<accession>A0A0R0DJG0</accession>
<dbReference type="Proteomes" id="UP000050956">
    <property type="component" value="Unassembled WGS sequence"/>
</dbReference>
<dbReference type="PATRIC" id="fig|336566.3.peg.317"/>
<organism evidence="1 2">
    <name type="scientific">Stenotrophomonas ginsengisoli</name>
    <dbReference type="NCBI Taxonomy" id="336566"/>
    <lineage>
        <taxon>Bacteria</taxon>
        <taxon>Pseudomonadati</taxon>
        <taxon>Pseudomonadota</taxon>
        <taxon>Gammaproteobacteria</taxon>
        <taxon>Lysobacterales</taxon>
        <taxon>Lysobacteraceae</taxon>
        <taxon>Stenotrophomonas</taxon>
    </lineage>
</organism>
<dbReference type="EMBL" id="LDJM01000012">
    <property type="protein sequence ID" value="KRG78068.1"/>
    <property type="molecule type" value="Genomic_DNA"/>
</dbReference>
<name>A0A0R0DJG0_9GAMM</name>
<reference evidence="1 2" key="1">
    <citation type="submission" date="2015-05" db="EMBL/GenBank/DDBJ databases">
        <title>Genome sequencing and analysis of members of genus Stenotrophomonas.</title>
        <authorList>
            <person name="Patil P.P."/>
            <person name="Midha S."/>
            <person name="Patil P.B."/>
        </authorList>
    </citation>
    <scope>NUCLEOTIDE SEQUENCE [LARGE SCALE GENOMIC DNA]</scope>
    <source>
        <strain evidence="1 2">DSM 24757</strain>
    </source>
</reference>
<comment type="caution">
    <text evidence="1">The sequence shown here is derived from an EMBL/GenBank/DDBJ whole genome shotgun (WGS) entry which is preliminary data.</text>
</comment>
<sequence length="90" mass="10194">MDNMGNHDWAGWRWSASGRYLISPDGDKITAQRLLGLMWRDSQELRRAGFASRQKADTTGTKRAAYGGQKVKVVIVDLADWHEQRFGRSG</sequence>
<dbReference type="RefSeq" id="WP_057637195.1">
    <property type="nucleotide sequence ID" value="NZ_LDJM01000012.1"/>
</dbReference>
<keyword evidence="2" id="KW-1185">Reference proteome</keyword>
<evidence type="ECO:0000313" key="1">
    <source>
        <dbReference type="EMBL" id="KRG78068.1"/>
    </source>
</evidence>
<dbReference type="Pfam" id="PF12375">
    <property type="entry name" value="DUF3653"/>
    <property type="match status" value="1"/>
</dbReference>
<protein>
    <submittedName>
        <fullName evidence="1">Uncharacterized protein</fullName>
    </submittedName>
</protein>
<gene>
    <name evidence="1" type="ORF">ABB30_04910</name>
</gene>
<dbReference type="AlphaFoldDB" id="A0A0R0DJG0"/>
<proteinExistence type="predicted"/>
<dbReference type="InterPro" id="IPR021077">
    <property type="entry name" value="Phage_phi-Lf_Orf112"/>
</dbReference>
<evidence type="ECO:0000313" key="2">
    <source>
        <dbReference type="Proteomes" id="UP000050956"/>
    </source>
</evidence>